<evidence type="ECO:0000313" key="2">
    <source>
        <dbReference type="Proteomes" id="UP000267096"/>
    </source>
</evidence>
<proteinExistence type="predicted"/>
<reference evidence="3" key="1">
    <citation type="submission" date="2017-02" db="UniProtKB">
        <authorList>
            <consortium name="WormBaseParasite"/>
        </authorList>
    </citation>
    <scope>IDENTIFICATION</scope>
</reference>
<gene>
    <name evidence="1" type="ORF">ASIM_LOCUS9116</name>
</gene>
<dbReference type="EMBL" id="UYRR01026796">
    <property type="protein sequence ID" value="VDK36896.1"/>
    <property type="molecule type" value="Genomic_DNA"/>
</dbReference>
<accession>A0A0M3JNY6</accession>
<protein>
    <submittedName>
        <fullName evidence="3">Secreted protein</fullName>
    </submittedName>
</protein>
<organism evidence="3">
    <name type="scientific">Anisakis simplex</name>
    <name type="common">Herring worm</name>
    <dbReference type="NCBI Taxonomy" id="6269"/>
    <lineage>
        <taxon>Eukaryota</taxon>
        <taxon>Metazoa</taxon>
        <taxon>Ecdysozoa</taxon>
        <taxon>Nematoda</taxon>
        <taxon>Chromadorea</taxon>
        <taxon>Rhabditida</taxon>
        <taxon>Spirurina</taxon>
        <taxon>Ascaridomorpha</taxon>
        <taxon>Ascaridoidea</taxon>
        <taxon>Anisakidae</taxon>
        <taxon>Anisakis</taxon>
        <taxon>Anisakis simplex complex</taxon>
    </lineage>
</organism>
<dbReference type="AlphaFoldDB" id="A0A0M3JNY6"/>
<reference evidence="1 2" key="2">
    <citation type="submission" date="2018-11" db="EMBL/GenBank/DDBJ databases">
        <authorList>
            <consortium name="Pathogen Informatics"/>
        </authorList>
    </citation>
    <scope>NUCLEOTIDE SEQUENCE [LARGE SCALE GENOMIC DNA]</scope>
</reference>
<evidence type="ECO:0000313" key="1">
    <source>
        <dbReference type="EMBL" id="VDK36896.1"/>
    </source>
</evidence>
<evidence type="ECO:0000313" key="3">
    <source>
        <dbReference type="WBParaSite" id="ASIM_0000937801-mRNA-1"/>
    </source>
</evidence>
<sequence length="72" mass="7293">STSCCSAGGDDVDNDGSVVGLDEVASFVVSFRLGISLGGEDGGLEEGPDNEELAEVCDSIVTSSIFCCLDLD</sequence>
<dbReference type="WBParaSite" id="ASIM_0000937801-mRNA-1">
    <property type="protein sequence ID" value="ASIM_0000937801-mRNA-1"/>
    <property type="gene ID" value="ASIM_0000937801"/>
</dbReference>
<dbReference type="Proteomes" id="UP000267096">
    <property type="component" value="Unassembled WGS sequence"/>
</dbReference>
<keyword evidence="2" id="KW-1185">Reference proteome</keyword>
<name>A0A0M3JNY6_ANISI</name>